<accession>A0A8J7GN60</accession>
<name>A0A8J7GN60_9ACTN</name>
<evidence type="ECO:0000313" key="1">
    <source>
        <dbReference type="EMBL" id="MBG6134803.1"/>
    </source>
</evidence>
<dbReference type="RefSeq" id="WP_197001994.1">
    <property type="nucleotide sequence ID" value="NZ_BONS01000023.1"/>
</dbReference>
<evidence type="ECO:0000313" key="2">
    <source>
        <dbReference type="Proteomes" id="UP000622552"/>
    </source>
</evidence>
<comment type="caution">
    <text evidence="1">The sequence shown here is derived from an EMBL/GenBank/DDBJ whole genome shotgun (WGS) entry which is preliminary data.</text>
</comment>
<sequence>MAFLDELVGLTVTLRGTAADAHRGAVVLGDAGWVVHVEGLAEWGPATGRPVEVTGLLVETPLGPQPVVRDGAVSHGASGTRHVLRGASWRLAA</sequence>
<keyword evidence="2" id="KW-1185">Reference proteome</keyword>
<proteinExistence type="predicted"/>
<gene>
    <name evidence="1" type="ORF">IW245_000997</name>
</gene>
<organism evidence="1 2">
    <name type="scientific">Longispora fulva</name>
    <dbReference type="NCBI Taxonomy" id="619741"/>
    <lineage>
        <taxon>Bacteria</taxon>
        <taxon>Bacillati</taxon>
        <taxon>Actinomycetota</taxon>
        <taxon>Actinomycetes</taxon>
        <taxon>Micromonosporales</taxon>
        <taxon>Micromonosporaceae</taxon>
        <taxon>Longispora</taxon>
    </lineage>
</organism>
<protein>
    <submittedName>
        <fullName evidence="1">Uncharacterized protein</fullName>
    </submittedName>
</protein>
<dbReference type="EMBL" id="JADOUF010000001">
    <property type="protein sequence ID" value="MBG6134803.1"/>
    <property type="molecule type" value="Genomic_DNA"/>
</dbReference>
<dbReference type="Proteomes" id="UP000622552">
    <property type="component" value="Unassembled WGS sequence"/>
</dbReference>
<dbReference type="AlphaFoldDB" id="A0A8J7GN60"/>
<reference evidence="1" key="1">
    <citation type="submission" date="2020-11" db="EMBL/GenBank/DDBJ databases">
        <title>Sequencing the genomes of 1000 actinobacteria strains.</title>
        <authorList>
            <person name="Klenk H.-P."/>
        </authorList>
    </citation>
    <scope>NUCLEOTIDE SEQUENCE</scope>
    <source>
        <strain evidence="1">DSM 45356</strain>
    </source>
</reference>